<evidence type="ECO:0000313" key="1">
    <source>
        <dbReference type="EMBL" id="EKM48127.1"/>
    </source>
</evidence>
<accession>K5WD68</accession>
<dbReference type="RefSeq" id="XP_007403321.1">
    <property type="nucleotide sequence ID" value="XM_007403259.1"/>
</dbReference>
<protein>
    <submittedName>
        <fullName evidence="1">Uncharacterized protein</fullName>
    </submittedName>
</protein>
<name>K5WD68_PHACS</name>
<evidence type="ECO:0000313" key="2">
    <source>
        <dbReference type="Proteomes" id="UP000008370"/>
    </source>
</evidence>
<keyword evidence="2" id="KW-1185">Reference proteome</keyword>
<proteinExistence type="predicted"/>
<gene>
    <name evidence="1" type="ORF">PHACADRAFT_214945</name>
</gene>
<dbReference type="EMBL" id="JH931402">
    <property type="protein sequence ID" value="EKM48127.1"/>
    <property type="molecule type" value="Genomic_DNA"/>
</dbReference>
<dbReference type="AlphaFoldDB" id="K5WD68"/>
<organism evidence="1 2">
    <name type="scientific">Phanerochaete carnosa (strain HHB-10118-sp)</name>
    <name type="common">White-rot fungus</name>
    <name type="synonym">Peniophora carnosa</name>
    <dbReference type="NCBI Taxonomy" id="650164"/>
    <lineage>
        <taxon>Eukaryota</taxon>
        <taxon>Fungi</taxon>
        <taxon>Dikarya</taxon>
        <taxon>Basidiomycota</taxon>
        <taxon>Agaricomycotina</taxon>
        <taxon>Agaricomycetes</taxon>
        <taxon>Polyporales</taxon>
        <taxon>Phanerochaetaceae</taxon>
        <taxon>Phanerochaete</taxon>
    </lineage>
</organism>
<dbReference type="KEGG" id="pco:PHACADRAFT_214945"/>
<dbReference type="InParanoid" id="K5WD68"/>
<dbReference type="Proteomes" id="UP000008370">
    <property type="component" value="Unassembled WGS sequence"/>
</dbReference>
<reference evidence="1 2" key="1">
    <citation type="journal article" date="2012" name="BMC Genomics">
        <title>Comparative genomics of the white-rot fungi, Phanerochaete carnosa and P. chrysosporium, to elucidate the genetic basis of the distinct wood types they colonize.</title>
        <authorList>
            <person name="Suzuki H."/>
            <person name="MacDonald J."/>
            <person name="Syed K."/>
            <person name="Salamov A."/>
            <person name="Hori C."/>
            <person name="Aerts A."/>
            <person name="Henrissat B."/>
            <person name="Wiebenga A."/>
            <person name="vanKuyk P.A."/>
            <person name="Barry K."/>
            <person name="Lindquist E."/>
            <person name="LaButti K."/>
            <person name="Lapidus A."/>
            <person name="Lucas S."/>
            <person name="Coutinho P."/>
            <person name="Gong Y."/>
            <person name="Samejima M."/>
            <person name="Mahadevan R."/>
            <person name="Abou-Zaid M."/>
            <person name="de Vries R.P."/>
            <person name="Igarashi K."/>
            <person name="Yadav J.S."/>
            <person name="Grigoriev I.V."/>
            <person name="Master E.R."/>
        </authorList>
    </citation>
    <scope>NUCLEOTIDE SEQUENCE [LARGE SCALE GENOMIC DNA]</scope>
    <source>
        <strain evidence="1 2">HHB-10118-sp</strain>
    </source>
</reference>
<sequence length="362" mass="39968">MSWTVRSEDSPEPNKTTLLPFAALPKALPGSTLRIGHLTLCRLRLLSVKDLVNCVAHLGMMELSVEEVTFVDGAVTHLVRRRSRRHSRLQIIHIIRCFENGDLGRQCSLANLLFASQGRMHVDDATLALAEKTLAALSSGGPPYRADLRYNVFDSTEPCELQLSSRPKPLELMISVHSYGYSVSADGAPTAHVRALLPARTPSRQKIEYMQLVIPETSPAPSKLALQWGGIEQAILDLHPPRAVPPLRITCPSRAQATDVLAHLFLRDAILPRLCALDRVNVEIRDGRLPLWLDVSGAEILSAPMRLALGGLDVVLSDAQRAEWLVCPTDDEKTGVSADAAARPWRGWAERRRAGFEWEDRG</sequence>
<dbReference type="HOGENOM" id="CLU_821606_0_0_1"/>
<dbReference type="GeneID" id="18913629"/>